<dbReference type="Gene3D" id="1.10.10.10">
    <property type="entry name" value="Winged helix-like DNA-binding domain superfamily/Winged helix DNA-binding domain"/>
    <property type="match status" value="1"/>
</dbReference>
<proteinExistence type="predicted"/>
<dbReference type="Proteomes" id="UP001597173">
    <property type="component" value="Unassembled WGS sequence"/>
</dbReference>
<dbReference type="InterPro" id="IPR036388">
    <property type="entry name" value="WH-like_DNA-bd_sf"/>
</dbReference>
<protein>
    <submittedName>
        <fullName evidence="2">Transcriptional regulator</fullName>
    </submittedName>
</protein>
<organism evidence="2 3">
    <name type="scientific">Mycoplana ramosa</name>
    <name type="common">Mycoplana bullata</name>
    <dbReference type="NCBI Taxonomy" id="40837"/>
    <lineage>
        <taxon>Bacteria</taxon>
        <taxon>Pseudomonadati</taxon>
        <taxon>Pseudomonadota</taxon>
        <taxon>Alphaproteobacteria</taxon>
        <taxon>Hyphomicrobiales</taxon>
        <taxon>Rhizobiaceae</taxon>
        <taxon>Mycoplana</taxon>
    </lineage>
</organism>
<name>A0ABW3YWA2_MYCRA</name>
<keyword evidence="3" id="KW-1185">Reference proteome</keyword>
<dbReference type="EMBL" id="JBHTNF010000004">
    <property type="protein sequence ID" value="MFD1328193.1"/>
    <property type="molecule type" value="Genomic_DNA"/>
</dbReference>
<sequence length="79" mass="8339">MSTADSHSSHLPRPARPELSAIELRCLALVAEGRSPGQIVLETDLPLPRVVEALTTAMVKLGARNITGAVSRAALLDLI</sequence>
<dbReference type="SUPFAM" id="SSF46894">
    <property type="entry name" value="C-terminal effector domain of the bipartite response regulators"/>
    <property type="match status" value="1"/>
</dbReference>
<reference evidence="3" key="1">
    <citation type="journal article" date="2019" name="Int. J. Syst. Evol. Microbiol.">
        <title>The Global Catalogue of Microorganisms (GCM) 10K type strain sequencing project: providing services to taxonomists for standard genome sequencing and annotation.</title>
        <authorList>
            <consortium name="The Broad Institute Genomics Platform"/>
            <consortium name="The Broad Institute Genome Sequencing Center for Infectious Disease"/>
            <person name="Wu L."/>
            <person name="Ma J."/>
        </authorList>
    </citation>
    <scope>NUCLEOTIDE SEQUENCE [LARGE SCALE GENOMIC DNA]</scope>
    <source>
        <strain evidence="3">CCUG 55609</strain>
    </source>
</reference>
<dbReference type="RefSeq" id="WP_374837791.1">
    <property type="nucleotide sequence ID" value="NZ_JBHEEW010000005.1"/>
</dbReference>
<accession>A0ABW3YWA2</accession>
<evidence type="ECO:0000313" key="3">
    <source>
        <dbReference type="Proteomes" id="UP001597173"/>
    </source>
</evidence>
<gene>
    <name evidence="2" type="ORF">ACFQ33_09835</name>
</gene>
<feature type="domain" description="HTH luxR-type" evidence="1">
    <location>
        <begin position="16"/>
        <end position="73"/>
    </location>
</feature>
<dbReference type="InterPro" id="IPR016032">
    <property type="entry name" value="Sig_transdc_resp-reg_C-effctor"/>
</dbReference>
<dbReference type="InterPro" id="IPR000792">
    <property type="entry name" value="Tscrpt_reg_LuxR_C"/>
</dbReference>
<comment type="caution">
    <text evidence="2">The sequence shown here is derived from an EMBL/GenBank/DDBJ whole genome shotgun (WGS) entry which is preliminary data.</text>
</comment>
<evidence type="ECO:0000313" key="2">
    <source>
        <dbReference type="EMBL" id="MFD1328193.1"/>
    </source>
</evidence>
<dbReference type="SMART" id="SM00421">
    <property type="entry name" value="HTH_LUXR"/>
    <property type="match status" value="1"/>
</dbReference>
<evidence type="ECO:0000259" key="1">
    <source>
        <dbReference type="SMART" id="SM00421"/>
    </source>
</evidence>